<dbReference type="InterPro" id="IPR036942">
    <property type="entry name" value="Beta-barrel_TonB_sf"/>
</dbReference>
<evidence type="ECO:0000256" key="4">
    <source>
        <dbReference type="ARBA" id="ARBA00022692"/>
    </source>
</evidence>
<keyword evidence="4 10" id="KW-0812">Transmembrane</keyword>
<keyword evidence="2 10" id="KW-0813">Transport</keyword>
<dbReference type="InterPro" id="IPR039426">
    <property type="entry name" value="TonB-dep_rcpt-like"/>
</dbReference>
<evidence type="ECO:0000256" key="1">
    <source>
        <dbReference type="ARBA" id="ARBA00004571"/>
    </source>
</evidence>
<protein>
    <submittedName>
        <fullName evidence="17">TonB-dependent receptor</fullName>
    </submittedName>
</protein>
<dbReference type="InterPro" id="IPR000531">
    <property type="entry name" value="Beta-barrel_TonB"/>
</dbReference>
<gene>
    <name evidence="18" type="ORF">KB893_001325</name>
    <name evidence="17" type="ORF">KB893_05010</name>
</gene>
<feature type="domain" description="TonB-dependent receptor plug" evidence="16">
    <location>
        <begin position="52"/>
        <end position="159"/>
    </location>
</feature>
<dbReference type="GO" id="GO:0015344">
    <property type="term" value="F:siderophore uptake transmembrane transporter activity"/>
    <property type="evidence" value="ECO:0007669"/>
    <property type="project" value="TreeGrafter"/>
</dbReference>
<dbReference type="Pfam" id="PF00593">
    <property type="entry name" value="TonB_dep_Rec_b-barrel"/>
    <property type="match status" value="1"/>
</dbReference>
<evidence type="ECO:0000256" key="10">
    <source>
        <dbReference type="PROSITE-ProRule" id="PRU01360"/>
    </source>
</evidence>
<dbReference type="Proteomes" id="UP000675747">
    <property type="component" value="Unassembled WGS sequence"/>
</dbReference>
<keyword evidence="8 10" id="KW-0472">Membrane</keyword>
<evidence type="ECO:0000313" key="18">
    <source>
        <dbReference type="EMBL" id="MBS7455775.1"/>
    </source>
</evidence>
<sequence>MTLQQTLTLPPGILAAALSAVFTAPATAVADESAVVLPQTVVTATATPRALANVPASVTVIDREELERRPVADLADALRGTPGVTLTGVGFGRRGIRIRGMSSDYTLTLIDGRRITPSAGAVAHSDFDLGWVPVEAIERIEVVRGPMSSLYGSEALGGVVNIVTRSSTDAWKGSVLLNGGVRDDGRGGENHQAAFYAGGPLLPGVLGISVYGEERRREDMPSAANSAVSDQEGRDGRSGRVTLSWTPDEAQRIDLDVLRGRESRWRGAEQAGARPYTYLWGDDIQRRQDSLTHRGTWGWGDTQVRAYRTVLDRQNRRSQGTVSAPQTLREDTFDARATADLGARHRVSVGGEWRDERLTDQSVDADGFARMQHRAVFAQDEVTLGRAWSLVVGDRLDDHEVFGTHHSPRAYVVATPSADWTIKGGVGRGFKAPTLKQLSPEYSAVAGGGMFTILGNPDLQPEVGTTFELGTEHTQGPWTLQATAFHNDLRDLIQTICIAACGIRGSDTRTYVNVEEAEIRGVELTAGLDLSAQWRFDANYTWLDGRDVSNDRELAERARHSGYAALEWRPVDAFDARVRGEYVGSQVQYSGDTAVGLDPYLLWSLDLRYRATDALTLRGGVENLTDELREDTAALYPYPETGRAYSVGLIYSF</sequence>
<keyword evidence="6" id="KW-0406">Ion transport</keyword>
<keyword evidence="3 10" id="KW-1134">Transmembrane beta strand</keyword>
<evidence type="ECO:0000256" key="13">
    <source>
        <dbReference type="SAM" id="MobiDB-lite"/>
    </source>
</evidence>
<dbReference type="PANTHER" id="PTHR30069:SF53">
    <property type="entry name" value="COLICIN I RECEPTOR-RELATED"/>
    <property type="match status" value="1"/>
</dbReference>
<dbReference type="AlphaFoldDB" id="A0A8J7VS07"/>
<name>A0A8J7VS07_9GAMM</name>
<dbReference type="GO" id="GO:0009279">
    <property type="term" value="C:cell outer membrane"/>
    <property type="evidence" value="ECO:0007669"/>
    <property type="project" value="UniProtKB-SubCell"/>
</dbReference>
<proteinExistence type="inferred from homology"/>
<reference evidence="17" key="2">
    <citation type="submission" date="2021-04" db="EMBL/GenBank/DDBJ databases">
        <authorList>
            <person name="Karlyshev A.V."/>
        </authorList>
    </citation>
    <scope>NUCLEOTIDE SEQUENCE</scope>
    <source>
        <strain evidence="17">LMG 29479</strain>
    </source>
</reference>
<dbReference type="CDD" id="cd01347">
    <property type="entry name" value="ligand_gated_channel"/>
    <property type="match status" value="1"/>
</dbReference>
<dbReference type="Pfam" id="PF07715">
    <property type="entry name" value="Plug"/>
    <property type="match status" value="1"/>
</dbReference>
<evidence type="ECO:0000256" key="7">
    <source>
        <dbReference type="ARBA" id="ARBA00023077"/>
    </source>
</evidence>
<dbReference type="PROSITE" id="PS01156">
    <property type="entry name" value="TONB_DEPENDENT_REC_2"/>
    <property type="match status" value="1"/>
</dbReference>
<comment type="caution">
    <text evidence="17">The sequence shown here is derived from an EMBL/GenBank/DDBJ whole genome shotgun (WGS) entry which is preliminary data.</text>
</comment>
<comment type="similarity">
    <text evidence="10 12">Belongs to the TonB-dependent receptor family.</text>
</comment>
<dbReference type="Gene3D" id="2.170.130.10">
    <property type="entry name" value="TonB-dependent receptor, plug domain"/>
    <property type="match status" value="1"/>
</dbReference>
<comment type="subcellular location">
    <subcellularLocation>
        <location evidence="1 10">Cell outer membrane</location>
        <topology evidence="1 10">Multi-pass membrane protein</topology>
    </subcellularLocation>
</comment>
<evidence type="ECO:0000256" key="6">
    <source>
        <dbReference type="ARBA" id="ARBA00023065"/>
    </source>
</evidence>
<dbReference type="Gene3D" id="2.40.170.20">
    <property type="entry name" value="TonB-dependent receptor, beta-barrel domain"/>
    <property type="match status" value="1"/>
</dbReference>
<keyword evidence="5 14" id="KW-0732">Signal</keyword>
<dbReference type="InterPro" id="IPR010917">
    <property type="entry name" value="TonB_rcpt_CS"/>
</dbReference>
<organism evidence="17">
    <name type="scientific">Coralloluteibacterium stylophorae</name>
    <dbReference type="NCBI Taxonomy" id="1776034"/>
    <lineage>
        <taxon>Bacteria</taxon>
        <taxon>Pseudomonadati</taxon>
        <taxon>Pseudomonadota</taxon>
        <taxon>Gammaproteobacteria</taxon>
        <taxon>Lysobacterales</taxon>
        <taxon>Lysobacteraceae</taxon>
        <taxon>Coralloluteibacterium</taxon>
    </lineage>
</organism>
<keyword evidence="7 12" id="KW-0798">TonB box</keyword>
<feature type="region of interest" description="Disordered" evidence="13">
    <location>
        <begin position="216"/>
        <end position="242"/>
    </location>
</feature>
<evidence type="ECO:0000256" key="9">
    <source>
        <dbReference type="ARBA" id="ARBA00023237"/>
    </source>
</evidence>
<evidence type="ECO:0000313" key="17">
    <source>
        <dbReference type="EMBL" id="MBR0561874.1"/>
    </source>
</evidence>
<evidence type="ECO:0000256" key="2">
    <source>
        <dbReference type="ARBA" id="ARBA00022448"/>
    </source>
</evidence>
<evidence type="ECO:0000259" key="15">
    <source>
        <dbReference type="Pfam" id="PF00593"/>
    </source>
</evidence>
<feature type="short sequence motif" description="TonB C-terminal box" evidence="11">
    <location>
        <begin position="636"/>
        <end position="653"/>
    </location>
</feature>
<keyword evidence="9 10" id="KW-0998">Cell outer membrane</keyword>
<evidence type="ECO:0000313" key="19">
    <source>
        <dbReference type="Proteomes" id="UP000675747"/>
    </source>
</evidence>
<feature type="signal peptide" evidence="14">
    <location>
        <begin position="1"/>
        <end position="30"/>
    </location>
</feature>
<evidence type="ECO:0000256" key="12">
    <source>
        <dbReference type="RuleBase" id="RU003357"/>
    </source>
</evidence>
<evidence type="ECO:0000256" key="11">
    <source>
        <dbReference type="PROSITE-ProRule" id="PRU10144"/>
    </source>
</evidence>
<evidence type="ECO:0000256" key="8">
    <source>
        <dbReference type="ARBA" id="ARBA00023136"/>
    </source>
</evidence>
<keyword evidence="19" id="KW-1185">Reference proteome</keyword>
<evidence type="ECO:0000256" key="3">
    <source>
        <dbReference type="ARBA" id="ARBA00022452"/>
    </source>
</evidence>
<dbReference type="PANTHER" id="PTHR30069">
    <property type="entry name" value="TONB-DEPENDENT OUTER MEMBRANE RECEPTOR"/>
    <property type="match status" value="1"/>
</dbReference>
<feature type="domain" description="TonB-dependent receptor-like beta-barrel" evidence="15">
    <location>
        <begin position="240"/>
        <end position="624"/>
    </location>
</feature>
<dbReference type="GO" id="GO:0044718">
    <property type="term" value="P:siderophore transmembrane transport"/>
    <property type="evidence" value="ECO:0007669"/>
    <property type="project" value="TreeGrafter"/>
</dbReference>
<reference evidence="18 19" key="1">
    <citation type="journal article" date="2021" name="Microbiol. Resour. Announc.">
        <title>Draft Genome Sequence of Coralloluteibacterium stylophorae LMG 29479T.</title>
        <authorList>
            <person name="Karlyshev A.V."/>
            <person name="Kudryashova E.B."/>
            <person name="Ariskina E.V."/>
            <person name="Conroy A.P."/>
            <person name="Abidueva E.Y."/>
        </authorList>
    </citation>
    <scope>NUCLEOTIDE SEQUENCE [LARGE SCALE GENOMIC DNA]</scope>
    <source>
        <strain evidence="18 19">LMG 29479</strain>
    </source>
</reference>
<accession>A0A8J7VS07</accession>
<evidence type="ECO:0000256" key="5">
    <source>
        <dbReference type="ARBA" id="ARBA00022729"/>
    </source>
</evidence>
<keyword evidence="17" id="KW-0675">Receptor</keyword>
<dbReference type="SUPFAM" id="SSF56935">
    <property type="entry name" value="Porins"/>
    <property type="match status" value="1"/>
</dbReference>
<dbReference type="InterPro" id="IPR012910">
    <property type="entry name" value="Plug_dom"/>
</dbReference>
<evidence type="ECO:0000256" key="14">
    <source>
        <dbReference type="SAM" id="SignalP"/>
    </source>
</evidence>
<dbReference type="EMBL" id="JAGQFT020000001">
    <property type="protein sequence ID" value="MBS7455775.1"/>
    <property type="molecule type" value="Genomic_DNA"/>
</dbReference>
<feature type="chain" id="PRO_5042774144" evidence="14">
    <location>
        <begin position="31"/>
        <end position="653"/>
    </location>
</feature>
<dbReference type="EMBL" id="JAGQFT010000025">
    <property type="protein sequence ID" value="MBR0561874.1"/>
    <property type="molecule type" value="Genomic_DNA"/>
</dbReference>
<dbReference type="InterPro" id="IPR037066">
    <property type="entry name" value="Plug_dom_sf"/>
</dbReference>
<evidence type="ECO:0000259" key="16">
    <source>
        <dbReference type="Pfam" id="PF07715"/>
    </source>
</evidence>
<dbReference type="PROSITE" id="PS52016">
    <property type="entry name" value="TONB_DEPENDENT_REC_3"/>
    <property type="match status" value="1"/>
</dbReference>
<dbReference type="RefSeq" id="WP_211925839.1">
    <property type="nucleotide sequence ID" value="NZ_JAGQFT020000001.1"/>
</dbReference>